<dbReference type="RefSeq" id="WP_094945547.1">
    <property type="nucleotide sequence ID" value="NZ_JBMHIA010000014.1"/>
</dbReference>
<dbReference type="FunCoup" id="A0A263HH68">
    <property type="interactions" value="10"/>
</dbReference>
<dbReference type="EMBL" id="UFSB01000001">
    <property type="protein sequence ID" value="SUU34540.1"/>
    <property type="molecule type" value="Genomic_DNA"/>
</dbReference>
<dbReference type="SUPFAM" id="SSF51197">
    <property type="entry name" value="Clavaminate synthase-like"/>
    <property type="match status" value="1"/>
</dbReference>
<dbReference type="Gene3D" id="2.60.120.370">
    <property type="entry name" value="YhcH/YjgK/YiaL"/>
    <property type="match status" value="1"/>
</dbReference>
<dbReference type="OrthoDB" id="6196468at2"/>
<dbReference type="EMBL" id="NLFK01000001">
    <property type="protein sequence ID" value="OZN25916.1"/>
    <property type="molecule type" value="Genomic_DNA"/>
</dbReference>
<name>A0A263HH68_9PAST</name>
<evidence type="ECO:0000313" key="1">
    <source>
        <dbReference type="EMBL" id="OZN25916.1"/>
    </source>
</evidence>
<evidence type="ECO:0000313" key="4">
    <source>
        <dbReference type="Proteomes" id="UP000254507"/>
    </source>
</evidence>
<gene>
    <name evidence="1" type="ORF">CFY87_01550</name>
    <name evidence="2" type="ORF">NCTC10851_00399</name>
</gene>
<reference evidence="1 3" key="1">
    <citation type="submission" date="2017-07" db="EMBL/GenBank/DDBJ databases">
        <title>Virulence factors identified in Actinobacillus seminis.</title>
        <authorList>
            <person name="Negrete-Abascal E."/>
            <person name="Vaca-Pacheco S."/>
            <person name="Montes-Garcia F."/>
            <person name="Leyto-Gil A.M."/>
            <person name="Fragoso-Garcia E."/>
            <person name="Carvente-Garcia R."/>
            <person name="Perez-Agueros S."/>
            <person name="Castelan-Sanchez H.G."/>
            <person name="Garcia-Molina A."/>
            <person name="Villamar T.E."/>
            <person name="Vazquez-Cruz C."/>
        </authorList>
    </citation>
    <scope>NUCLEOTIDE SEQUENCE [LARGE SCALE GENOMIC DNA]</scope>
    <source>
        <strain evidence="1 3">ATCC 15768</strain>
    </source>
</reference>
<dbReference type="Proteomes" id="UP000254507">
    <property type="component" value="Unassembled WGS sequence"/>
</dbReference>
<dbReference type="AlphaFoldDB" id="A0A263HH68"/>
<dbReference type="InterPro" id="IPR037012">
    <property type="entry name" value="NanQ/TabA/YiaL_sf"/>
</dbReference>
<evidence type="ECO:0000313" key="2">
    <source>
        <dbReference type="EMBL" id="SUU34540.1"/>
    </source>
</evidence>
<organism evidence="2 4">
    <name type="scientific">Actinobacillus seminis</name>
    <dbReference type="NCBI Taxonomy" id="722"/>
    <lineage>
        <taxon>Bacteria</taxon>
        <taxon>Pseudomonadati</taxon>
        <taxon>Pseudomonadota</taxon>
        <taxon>Gammaproteobacteria</taxon>
        <taxon>Pasteurellales</taxon>
        <taxon>Pasteurellaceae</taxon>
        <taxon>Actinobacillus</taxon>
    </lineage>
</organism>
<dbReference type="InterPro" id="IPR004375">
    <property type="entry name" value="NanQ/TabA/YiaL"/>
</dbReference>
<dbReference type="PANTHER" id="PTHR34986">
    <property type="entry name" value="EVOLVED BETA-GALACTOSIDASE SUBUNIT BETA"/>
    <property type="match status" value="1"/>
</dbReference>
<accession>A0A263HH68</accession>
<dbReference type="InterPro" id="IPR049827">
    <property type="entry name" value="NanQ"/>
</dbReference>
<dbReference type="NCBIfam" id="TIGR00022">
    <property type="entry name" value="YhcH/YjgK/YiaL family protein"/>
    <property type="match status" value="1"/>
</dbReference>
<dbReference type="Pfam" id="PF04074">
    <property type="entry name" value="DUF386"/>
    <property type="match status" value="1"/>
</dbReference>
<keyword evidence="3" id="KW-1185">Reference proteome</keyword>
<dbReference type="NCBIfam" id="NF040884">
    <property type="entry name" value="acetylneur_anom"/>
    <property type="match status" value="1"/>
</dbReference>
<proteinExistence type="predicted"/>
<protein>
    <submittedName>
        <fullName evidence="2">Uncharacterized protein, YhcH/YjgK/YiaL family</fullName>
    </submittedName>
    <submittedName>
        <fullName evidence="1">YhcH/YjgK/YiaL family protein</fullName>
    </submittedName>
</protein>
<sequence length="156" mass="18129">MYIGTLTRQDYKRDLPKVLADVCDYLKTVDLTALENGRHNITSEIFMNVMTPTTDAADHKKAELHRRYIDIQVIIDGVDGMEYGLEQPDLSQYEDYHEEEDYQLTNAEIANKNWIKVHPQQFVVFYPYEPHKPCCNIDNKVAKLKKLVVKVPVSLL</sequence>
<reference evidence="2 4" key="2">
    <citation type="submission" date="2018-06" db="EMBL/GenBank/DDBJ databases">
        <authorList>
            <consortium name="Pathogen Informatics"/>
            <person name="Doyle S."/>
        </authorList>
    </citation>
    <scope>NUCLEOTIDE SEQUENCE [LARGE SCALE GENOMIC DNA]</scope>
    <source>
        <strain evidence="2 4">NCTC10851</strain>
    </source>
</reference>
<dbReference type="InParanoid" id="A0A263HH68"/>
<dbReference type="GO" id="GO:0005829">
    <property type="term" value="C:cytosol"/>
    <property type="evidence" value="ECO:0007669"/>
    <property type="project" value="TreeGrafter"/>
</dbReference>
<evidence type="ECO:0000313" key="3">
    <source>
        <dbReference type="Proteomes" id="UP000215738"/>
    </source>
</evidence>
<dbReference type="PANTHER" id="PTHR34986:SF5">
    <property type="entry name" value="N-ACETYLNEURAMINATE ANOMERASE NANQ"/>
    <property type="match status" value="1"/>
</dbReference>
<dbReference type="Proteomes" id="UP000215738">
    <property type="component" value="Unassembled WGS sequence"/>
</dbReference>